<dbReference type="Proteomes" id="UP000615446">
    <property type="component" value="Unassembled WGS sequence"/>
</dbReference>
<feature type="active site" description="Nucleophile" evidence="4">
    <location>
        <position position="69"/>
    </location>
</feature>
<evidence type="ECO:0000313" key="8">
    <source>
        <dbReference type="Proteomes" id="UP000247702"/>
    </source>
</evidence>
<evidence type="ECO:0000256" key="1">
    <source>
        <dbReference type="ARBA" id="ARBA00022801"/>
    </source>
</evidence>
<dbReference type="OrthoDB" id="1658288at2759"/>
<evidence type="ECO:0000313" key="6">
    <source>
        <dbReference type="EMBL" id="GBB98701.1"/>
    </source>
</evidence>
<dbReference type="GO" id="GO:0016042">
    <property type="term" value="P:lipid catabolic process"/>
    <property type="evidence" value="ECO:0007669"/>
    <property type="project" value="UniProtKB-UniRule"/>
</dbReference>
<dbReference type="GO" id="GO:0047499">
    <property type="term" value="F:calcium-independent phospholipase A2 activity"/>
    <property type="evidence" value="ECO:0007669"/>
    <property type="project" value="TreeGrafter"/>
</dbReference>
<reference evidence="6 8" key="1">
    <citation type="submission" date="2017-11" db="EMBL/GenBank/DDBJ databases">
        <title>The genome of Rhizophagus clarus HR1 reveals common genetic basis of auxotrophy among arbuscular mycorrhizal fungi.</title>
        <authorList>
            <person name="Kobayashi Y."/>
        </authorList>
    </citation>
    <scope>NUCLEOTIDE SEQUENCE [LARGE SCALE GENOMIC DNA]</scope>
    <source>
        <strain evidence="6 8">HR1</strain>
    </source>
</reference>
<evidence type="ECO:0000256" key="2">
    <source>
        <dbReference type="ARBA" id="ARBA00022963"/>
    </source>
</evidence>
<protein>
    <submittedName>
        <fullName evidence="7">Patatin</fullName>
    </submittedName>
</protein>
<proteinExistence type="predicted"/>
<evidence type="ECO:0000256" key="3">
    <source>
        <dbReference type="ARBA" id="ARBA00023098"/>
    </source>
</evidence>
<dbReference type="PROSITE" id="PS51635">
    <property type="entry name" value="PNPLA"/>
    <property type="match status" value="1"/>
</dbReference>
<organism evidence="6 8">
    <name type="scientific">Rhizophagus clarus</name>
    <dbReference type="NCBI Taxonomy" id="94130"/>
    <lineage>
        <taxon>Eukaryota</taxon>
        <taxon>Fungi</taxon>
        <taxon>Fungi incertae sedis</taxon>
        <taxon>Mucoromycota</taxon>
        <taxon>Glomeromycotina</taxon>
        <taxon>Glomeromycetes</taxon>
        <taxon>Glomerales</taxon>
        <taxon>Glomeraceae</taxon>
        <taxon>Rhizophagus</taxon>
    </lineage>
</organism>
<dbReference type="STRING" id="94130.A0A2Z6RQ62"/>
<keyword evidence="2 4" id="KW-0442">Lipid degradation</keyword>
<feature type="short sequence motif" description="GXSXG" evidence="4">
    <location>
        <begin position="67"/>
        <end position="71"/>
    </location>
</feature>
<dbReference type="Gene3D" id="3.40.1090.10">
    <property type="entry name" value="Cytosolic phospholipase A2 catalytic domain"/>
    <property type="match status" value="1"/>
</dbReference>
<evidence type="ECO:0000256" key="4">
    <source>
        <dbReference type="PROSITE-ProRule" id="PRU01161"/>
    </source>
</evidence>
<dbReference type="AlphaFoldDB" id="A0A2Z6RQ62"/>
<feature type="short sequence motif" description="DGA/G" evidence="4">
    <location>
        <begin position="222"/>
        <end position="224"/>
    </location>
</feature>
<sequence>MDGYLKRLETGRERTWILSIDGGGIRGLIPSIILDKLEKVINEKIDDGRKPLGRDLRIADIFDVVAGTSTGSIIALGLTVSDEVDKSKPKHPASKLVDIYEKERNHIFKPSLPFSISSSFPLKFFCTKYKPDNFEALLKENFSRKNNEICTLNDIVEGVHVLVPSYNITKKEEVYFNNYPTYRSTDESDIYTSFSIPDVIRASTAAPTCFPAKEISKNNYIDGGVFMNNPSYFAYRDAQRIYKTNKYVVVSLGTGYYQEEINHLTSGGPAYWGLPFLSLTMNSSSKLVEGYFSNNNNDKNPNKLVYDFEYLPIRPELDRDTSLDDTSQDSINNLRNVAEKYIKEEEFNNLVDKILNYWEPKNLPS</sequence>
<dbReference type="GO" id="GO:0046486">
    <property type="term" value="P:glycerolipid metabolic process"/>
    <property type="evidence" value="ECO:0007669"/>
    <property type="project" value="UniProtKB-ARBA"/>
</dbReference>
<feature type="domain" description="PNPLA" evidence="5">
    <location>
        <begin position="18"/>
        <end position="235"/>
    </location>
</feature>
<dbReference type="GO" id="GO:0019369">
    <property type="term" value="P:arachidonate metabolic process"/>
    <property type="evidence" value="ECO:0007669"/>
    <property type="project" value="TreeGrafter"/>
</dbReference>
<accession>A0A2Z6RQ62</accession>
<feature type="active site" description="Proton acceptor" evidence="4">
    <location>
        <position position="222"/>
    </location>
</feature>
<dbReference type="Proteomes" id="UP000247702">
    <property type="component" value="Unassembled WGS sequence"/>
</dbReference>
<name>A0A2Z6RQ62_9GLOM</name>
<feature type="short sequence motif" description="GXGXXG" evidence="4">
    <location>
        <begin position="22"/>
        <end position="27"/>
    </location>
</feature>
<reference evidence="7" key="2">
    <citation type="submission" date="2019-10" db="EMBL/GenBank/DDBJ databases">
        <title>Conservation and host-specific expression of non-tandemly repeated heterogenous ribosome RNA gene in arbuscular mycorrhizal fungi.</title>
        <authorList>
            <person name="Maeda T."/>
            <person name="Kobayashi Y."/>
            <person name="Nakagawa T."/>
            <person name="Ezawa T."/>
            <person name="Yamaguchi K."/>
            <person name="Bino T."/>
            <person name="Nishimoto Y."/>
            <person name="Shigenobu S."/>
            <person name="Kawaguchi M."/>
        </authorList>
    </citation>
    <scope>NUCLEOTIDE SEQUENCE</scope>
    <source>
        <strain evidence="7">HR1</strain>
    </source>
</reference>
<gene>
    <name evidence="7" type="ORF">RCL2_000897100</name>
    <name evidence="6" type="ORF">RclHR1_00330028</name>
</gene>
<dbReference type="SUPFAM" id="SSF52151">
    <property type="entry name" value="FabD/lysophospholipase-like"/>
    <property type="match status" value="1"/>
</dbReference>
<keyword evidence="1 4" id="KW-0378">Hydrolase</keyword>
<dbReference type="GO" id="GO:0016020">
    <property type="term" value="C:membrane"/>
    <property type="evidence" value="ECO:0007669"/>
    <property type="project" value="TreeGrafter"/>
</dbReference>
<dbReference type="EMBL" id="BEXD01002557">
    <property type="protein sequence ID" value="GBB98701.1"/>
    <property type="molecule type" value="Genomic_DNA"/>
</dbReference>
<dbReference type="PANTHER" id="PTHR24185">
    <property type="entry name" value="CALCIUM-INDEPENDENT PHOSPHOLIPASE A2-GAMMA"/>
    <property type="match status" value="1"/>
</dbReference>
<dbReference type="PANTHER" id="PTHR24185:SF1">
    <property type="entry name" value="CALCIUM-INDEPENDENT PHOSPHOLIPASE A2-GAMMA"/>
    <property type="match status" value="1"/>
</dbReference>
<dbReference type="InterPro" id="IPR016035">
    <property type="entry name" value="Acyl_Trfase/lysoPLipase"/>
</dbReference>
<dbReference type="Pfam" id="PF01734">
    <property type="entry name" value="Patatin"/>
    <property type="match status" value="1"/>
</dbReference>
<keyword evidence="3 4" id="KW-0443">Lipid metabolism</keyword>
<dbReference type="InterPro" id="IPR002641">
    <property type="entry name" value="PNPLA_dom"/>
</dbReference>
<evidence type="ECO:0000259" key="5">
    <source>
        <dbReference type="PROSITE" id="PS51635"/>
    </source>
</evidence>
<dbReference type="EMBL" id="BLAL01000058">
    <property type="protein sequence ID" value="GES81728.1"/>
    <property type="molecule type" value="Genomic_DNA"/>
</dbReference>
<comment type="caution">
    <text evidence="6">The sequence shown here is derived from an EMBL/GenBank/DDBJ whole genome shotgun (WGS) entry which is preliminary data.</text>
</comment>
<dbReference type="CDD" id="cd07199">
    <property type="entry name" value="Pat17_PNPLA8_PNPLA9_like"/>
    <property type="match status" value="1"/>
</dbReference>
<evidence type="ECO:0000313" key="7">
    <source>
        <dbReference type="EMBL" id="GES81728.1"/>
    </source>
</evidence>
<keyword evidence="8" id="KW-1185">Reference proteome</keyword>